<feature type="binding site" evidence="10">
    <location>
        <position position="165"/>
    </location>
    <ligand>
        <name>Mg(2+)</name>
        <dbReference type="ChEBI" id="CHEBI:18420"/>
    </ligand>
</feature>
<keyword evidence="6 10" id="KW-0479">Metal-binding</keyword>
<dbReference type="UniPathway" id="UPA00865">
    <property type="reaction ID" value="UER00834"/>
</dbReference>
<comment type="pathway">
    <text evidence="3 10">Organic acid metabolism; glycolate biosynthesis; glycolate from 2-phosphoglycolate: step 1/1.</text>
</comment>
<keyword evidence="7 10" id="KW-0378">Hydrolase</keyword>
<dbReference type="InterPro" id="IPR023214">
    <property type="entry name" value="HAD_sf"/>
</dbReference>
<dbReference type="GO" id="GO:0046872">
    <property type="term" value="F:metal ion binding"/>
    <property type="evidence" value="ECO:0007669"/>
    <property type="project" value="UniProtKB-KW"/>
</dbReference>
<evidence type="ECO:0000256" key="4">
    <source>
        <dbReference type="ARBA" id="ARBA00006171"/>
    </source>
</evidence>
<proteinExistence type="inferred from homology"/>
<dbReference type="GO" id="GO:0008967">
    <property type="term" value="F:phosphoglycolate phosphatase activity"/>
    <property type="evidence" value="ECO:0007669"/>
    <property type="project" value="UniProtKB-UniRule"/>
</dbReference>
<evidence type="ECO:0000256" key="1">
    <source>
        <dbReference type="ARBA" id="ARBA00000830"/>
    </source>
</evidence>
<dbReference type="InterPro" id="IPR023198">
    <property type="entry name" value="PGP-like_dom2"/>
</dbReference>
<evidence type="ECO:0000256" key="8">
    <source>
        <dbReference type="ARBA" id="ARBA00022842"/>
    </source>
</evidence>
<dbReference type="OrthoDB" id="9793014at2"/>
<evidence type="ECO:0000256" key="5">
    <source>
        <dbReference type="ARBA" id="ARBA00013078"/>
    </source>
</evidence>
<dbReference type="GO" id="GO:0005975">
    <property type="term" value="P:carbohydrate metabolic process"/>
    <property type="evidence" value="ECO:0007669"/>
    <property type="project" value="InterPro"/>
</dbReference>
<evidence type="ECO:0000256" key="3">
    <source>
        <dbReference type="ARBA" id="ARBA00004818"/>
    </source>
</evidence>
<dbReference type="GO" id="GO:0006281">
    <property type="term" value="P:DNA repair"/>
    <property type="evidence" value="ECO:0007669"/>
    <property type="project" value="TreeGrafter"/>
</dbReference>
<feature type="active site" description="Nucleophile" evidence="10">
    <location>
        <position position="8"/>
    </location>
</feature>
<keyword evidence="9 10" id="KW-0119">Carbohydrate metabolism</keyword>
<dbReference type="Proteomes" id="UP000198893">
    <property type="component" value="Unassembled WGS sequence"/>
</dbReference>
<dbReference type="InterPro" id="IPR006439">
    <property type="entry name" value="HAD-SF_hydro_IA"/>
</dbReference>
<dbReference type="InterPro" id="IPR037512">
    <property type="entry name" value="PGPase_prok"/>
</dbReference>
<dbReference type="STRING" id="569882.SAMN04490248_11658"/>
<dbReference type="EMBL" id="FODS01000016">
    <property type="protein sequence ID" value="SEO92780.1"/>
    <property type="molecule type" value="Genomic_DNA"/>
</dbReference>
<sequence>MSGAVVFDLDGTLVHSAPDIHAAVNRALAEQGQEPLSLGAVTGFIGDGVPALIAGVADDRGIAPERRETLMARYLFHYNADSVALTRPFPGLERTLSTLIGSGHRLGVCTNKPEGSARDILRLLGLDRYFEVVVGAGSLPQRKPHPAPLLHCFERLDAQGVYVGDSEVDGECAARAGVPFLLFTGGYRKRRVAEIPHREAFGRFADLPGLMAAPAA</sequence>
<keyword evidence="8 10" id="KW-0460">Magnesium</keyword>
<protein>
    <recommendedName>
        <fullName evidence="5 10">Phosphoglycolate phosphatase</fullName>
        <shortName evidence="10">PGP</shortName>
        <shortName evidence="10">PGPase</shortName>
        <ecNumber evidence="5 10">3.1.3.18</ecNumber>
    </recommendedName>
</protein>
<keyword evidence="12" id="KW-1185">Reference proteome</keyword>
<feature type="binding site" evidence="10">
    <location>
        <position position="10"/>
    </location>
    <ligand>
        <name>Mg(2+)</name>
        <dbReference type="ChEBI" id="CHEBI:18420"/>
    </ligand>
</feature>
<comment type="similarity">
    <text evidence="4 10">Belongs to the HAD-like hydrolase superfamily. CbbY/CbbZ/Gph/YieH family.</text>
</comment>
<comment type="catalytic activity">
    <reaction evidence="1 10">
        <text>2-phosphoglycolate + H2O = glycolate + phosphate</text>
        <dbReference type="Rhea" id="RHEA:14369"/>
        <dbReference type="ChEBI" id="CHEBI:15377"/>
        <dbReference type="ChEBI" id="CHEBI:29805"/>
        <dbReference type="ChEBI" id="CHEBI:43474"/>
        <dbReference type="ChEBI" id="CHEBI:58033"/>
        <dbReference type="EC" id="3.1.3.18"/>
    </reaction>
</comment>
<dbReference type="SUPFAM" id="SSF56784">
    <property type="entry name" value="HAD-like"/>
    <property type="match status" value="1"/>
</dbReference>
<name>A0A1H8TP14_9RHOB</name>
<evidence type="ECO:0000313" key="11">
    <source>
        <dbReference type="EMBL" id="SEO92780.1"/>
    </source>
</evidence>
<dbReference type="InterPro" id="IPR041492">
    <property type="entry name" value="HAD_2"/>
</dbReference>
<dbReference type="SFLD" id="SFLDG01129">
    <property type="entry name" value="C1.5:_HAD__Beta-PGM__Phosphata"/>
    <property type="match status" value="1"/>
</dbReference>
<reference evidence="11 12" key="1">
    <citation type="submission" date="2016-10" db="EMBL/GenBank/DDBJ databases">
        <authorList>
            <person name="de Groot N.N."/>
        </authorList>
    </citation>
    <scope>NUCLEOTIDE SEQUENCE [LARGE SCALE GENOMIC DNA]</scope>
    <source>
        <strain evidence="11 12">DSM 27842</strain>
    </source>
</reference>
<dbReference type="InterPro" id="IPR050155">
    <property type="entry name" value="HAD-like_hydrolase_sf"/>
</dbReference>
<dbReference type="NCBIfam" id="TIGR01549">
    <property type="entry name" value="HAD-SF-IA-v1"/>
    <property type="match status" value="1"/>
</dbReference>
<evidence type="ECO:0000256" key="2">
    <source>
        <dbReference type="ARBA" id="ARBA00001946"/>
    </source>
</evidence>
<dbReference type="PANTHER" id="PTHR43434">
    <property type="entry name" value="PHOSPHOGLYCOLATE PHOSPHATASE"/>
    <property type="match status" value="1"/>
</dbReference>
<dbReference type="EC" id="3.1.3.18" evidence="5 10"/>
<dbReference type="InterPro" id="IPR036412">
    <property type="entry name" value="HAD-like_sf"/>
</dbReference>
<dbReference type="PANTHER" id="PTHR43434:SF1">
    <property type="entry name" value="PHOSPHOGLYCOLATE PHOSPHATASE"/>
    <property type="match status" value="1"/>
</dbReference>
<comment type="function">
    <text evidence="10">Specifically catalyzes the dephosphorylation of 2-phosphoglycolate. Is involved in the dissimilation of the intracellular 2-phosphoglycolate formed during the DNA repair of 3'-phosphoglycolate ends, a major class of DNA lesions induced by oxidative stress.</text>
</comment>
<evidence type="ECO:0000313" key="12">
    <source>
        <dbReference type="Proteomes" id="UP000198893"/>
    </source>
</evidence>
<dbReference type="GO" id="GO:0005829">
    <property type="term" value="C:cytosol"/>
    <property type="evidence" value="ECO:0007669"/>
    <property type="project" value="TreeGrafter"/>
</dbReference>
<comment type="cofactor">
    <cofactor evidence="2 10">
        <name>Mg(2+)</name>
        <dbReference type="ChEBI" id="CHEBI:18420"/>
    </cofactor>
</comment>
<dbReference type="Gene3D" id="3.40.50.1000">
    <property type="entry name" value="HAD superfamily/HAD-like"/>
    <property type="match status" value="1"/>
</dbReference>
<feature type="binding site" evidence="10">
    <location>
        <position position="8"/>
    </location>
    <ligand>
        <name>Mg(2+)</name>
        <dbReference type="ChEBI" id="CHEBI:18420"/>
    </ligand>
</feature>
<evidence type="ECO:0000256" key="9">
    <source>
        <dbReference type="ARBA" id="ARBA00023277"/>
    </source>
</evidence>
<dbReference type="RefSeq" id="WP_093119240.1">
    <property type="nucleotide sequence ID" value="NZ_FODS01000016.1"/>
</dbReference>
<evidence type="ECO:0000256" key="7">
    <source>
        <dbReference type="ARBA" id="ARBA00022801"/>
    </source>
</evidence>
<evidence type="ECO:0000256" key="10">
    <source>
        <dbReference type="HAMAP-Rule" id="MF_00495"/>
    </source>
</evidence>
<dbReference type="GO" id="GO:0046295">
    <property type="term" value="P:glycolate biosynthetic process"/>
    <property type="evidence" value="ECO:0007669"/>
    <property type="project" value="UniProtKB-UniRule"/>
</dbReference>
<dbReference type="Pfam" id="PF13419">
    <property type="entry name" value="HAD_2"/>
    <property type="match status" value="1"/>
</dbReference>
<dbReference type="NCBIfam" id="TIGR01449">
    <property type="entry name" value="PGP_bact"/>
    <property type="match status" value="1"/>
</dbReference>
<accession>A0A1H8TP14</accession>
<dbReference type="SFLD" id="SFLDS00003">
    <property type="entry name" value="Haloacid_Dehalogenase"/>
    <property type="match status" value="1"/>
</dbReference>
<gene>
    <name evidence="11" type="ORF">SAMN04490248_11658</name>
</gene>
<dbReference type="HAMAP" id="MF_00495">
    <property type="entry name" value="GPH_hydrolase_bact"/>
    <property type="match status" value="1"/>
</dbReference>
<dbReference type="AlphaFoldDB" id="A0A1H8TP14"/>
<dbReference type="Gene3D" id="1.10.150.240">
    <property type="entry name" value="Putative phosphatase, domain 2"/>
    <property type="match status" value="1"/>
</dbReference>
<organism evidence="11 12">
    <name type="scientific">Salinihabitans flavidus</name>
    <dbReference type="NCBI Taxonomy" id="569882"/>
    <lineage>
        <taxon>Bacteria</taxon>
        <taxon>Pseudomonadati</taxon>
        <taxon>Pseudomonadota</taxon>
        <taxon>Alphaproteobacteria</taxon>
        <taxon>Rhodobacterales</taxon>
        <taxon>Roseobacteraceae</taxon>
        <taxon>Salinihabitans</taxon>
    </lineage>
</organism>
<evidence type="ECO:0000256" key="6">
    <source>
        <dbReference type="ARBA" id="ARBA00022723"/>
    </source>
</evidence>